<dbReference type="InterPro" id="IPR001128">
    <property type="entry name" value="Cyt_P450"/>
</dbReference>
<name>A0A433QLR6_9FUNG</name>
<dbReference type="PRINTS" id="PR00463">
    <property type="entry name" value="EP450I"/>
</dbReference>
<keyword evidence="8" id="KW-1185">Reference proteome</keyword>
<dbReference type="InterPro" id="IPR050121">
    <property type="entry name" value="Cytochrome_P450_monoxygenase"/>
</dbReference>
<keyword evidence="6" id="KW-0560">Oxidoreductase</keyword>
<dbReference type="InterPro" id="IPR036396">
    <property type="entry name" value="Cyt_P450_sf"/>
</dbReference>
<dbReference type="PRINTS" id="PR00385">
    <property type="entry name" value="P450"/>
</dbReference>
<dbReference type="PANTHER" id="PTHR24305">
    <property type="entry name" value="CYTOCHROME P450"/>
    <property type="match status" value="1"/>
</dbReference>
<comment type="similarity">
    <text evidence="2 6">Belongs to the cytochrome P450 family.</text>
</comment>
<proteinExistence type="inferred from homology"/>
<organism evidence="7 8">
    <name type="scientific">Jimgerdemannia flammicorona</name>
    <dbReference type="NCBI Taxonomy" id="994334"/>
    <lineage>
        <taxon>Eukaryota</taxon>
        <taxon>Fungi</taxon>
        <taxon>Fungi incertae sedis</taxon>
        <taxon>Mucoromycota</taxon>
        <taxon>Mucoromycotina</taxon>
        <taxon>Endogonomycetes</taxon>
        <taxon>Endogonales</taxon>
        <taxon>Endogonaceae</taxon>
        <taxon>Jimgerdemannia</taxon>
    </lineage>
</organism>
<evidence type="ECO:0000256" key="4">
    <source>
        <dbReference type="ARBA" id="ARBA00023004"/>
    </source>
</evidence>
<dbReference type="Proteomes" id="UP000274822">
    <property type="component" value="Unassembled WGS sequence"/>
</dbReference>
<reference evidence="7 8" key="1">
    <citation type="journal article" date="2018" name="New Phytol.">
        <title>Phylogenomics of Endogonaceae and evolution of mycorrhizas within Mucoromycota.</title>
        <authorList>
            <person name="Chang Y."/>
            <person name="Desiro A."/>
            <person name="Na H."/>
            <person name="Sandor L."/>
            <person name="Lipzen A."/>
            <person name="Clum A."/>
            <person name="Barry K."/>
            <person name="Grigoriev I.V."/>
            <person name="Martin F.M."/>
            <person name="Stajich J.E."/>
            <person name="Smith M.E."/>
            <person name="Bonito G."/>
            <person name="Spatafora J.W."/>
        </authorList>
    </citation>
    <scope>NUCLEOTIDE SEQUENCE [LARGE SCALE GENOMIC DNA]</scope>
    <source>
        <strain evidence="7 8">AD002</strain>
    </source>
</reference>
<keyword evidence="4 5" id="KW-0408">Iron</keyword>
<comment type="caution">
    <text evidence="7">The sequence shown here is derived from an EMBL/GenBank/DDBJ whole genome shotgun (WGS) entry which is preliminary data.</text>
</comment>
<dbReference type="GO" id="GO:0004497">
    <property type="term" value="F:monooxygenase activity"/>
    <property type="evidence" value="ECO:0007669"/>
    <property type="project" value="UniProtKB-KW"/>
</dbReference>
<evidence type="ECO:0000256" key="2">
    <source>
        <dbReference type="ARBA" id="ARBA00010617"/>
    </source>
</evidence>
<keyword evidence="5 6" id="KW-0349">Heme</keyword>
<dbReference type="InterPro" id="IPR017972">
    <property type="entry name" value="Cyt_P450_CS"/>
</dbReference>
<feature type="binding site" description="axial binding residue" evidence="5">
    <location>
        <position position="518"/>
    </location>
    <ligand>
        <name>heme</name>
        <dbReference type="ChEBI" id="CHEBI:30413"/>
    </ligand>
    <ligandPart>
        <name>Fe</name>
        <dbReference type="ChEBI" id="CHEBI:18248"/>
    </ligandPart>
</feature>
<dbReference type="AlphaFoldDB" id="A0A433QLR6"/>
<dbReference type="Gene3D" id="1.10.630.10">
    <property type="entry name" value="Cytochrome P450"/>
    <property type="match status" value="1"/>
</dbReference>
<evidence type="ECO:0000256" key="5">
    <source>
        <dbReference type="PIRSR" id="PIRSR602401-1"/>
    </source>
</evidence>
<dbReference type="GO" id="GO:0016705">
    <property type="term" value="F:oxidoreductase activity, acting on paired donors, with incorporation or reduction of molecular oxygen"/>
    <property type="evidence" value="ECO:0007669"/>
    <property type="project" value="InterPro"/>
</dbReference>
<sequence length="584" mass="65803">MDTTTFHMLKSWAFEFLSSFVGHSGRGAAVQSAAAVVASYVVVARLYDAFFGPLSDVPGPLIHKLLDLPVTLPSERGSAWKYVASVHERYGPVVRIGRNVISVADKEMLKQVCTRVLHPLLPIIPFHLSHDTYPVPTSLPPAQILVKEDLPKSKLYKQGQRMTGRQTLFNTIELDFHKQRRRILSPAFSISYLNSLEPYIFQATESLVRKLRAEISVGTNERAVVDIWNLLQRLALDIIGETAFGRTFGMIENGSHPLPQKITESMRRRALIGQFPFLGLIPALTRQDPLFQKFVTNIIEDRVKSGIHRSDILQILIDAQYSKESDDRLDVKDIISETVLFLYAIPFTTRAPVSFVALSESLMSIEISPPLLHPSIAGSETTSNSTGFAIIYLLRHPDKLQTLIRELDTQLDIPVGDLLPSHDSLKHLPYLNAVINETMRLRPVSALGLPREPAKDVMLGHYFVPRKTLVIANMRGVQINPDYWPNPTEFMPERFLEGAVPGPAMDAFYPFSAGSRNCIGKNFAWMEMRLILATLFKYFEFDLIPSEMPKADDLAQFVTLTIRANEFNVGVRVRKEAWEKVHGF</sequence>
<evidence type="ECO:0000256" key="3">
    <source>
        <dbReference type="ARBA" id="ARBA00022723"/>
    </source>
</evidence>
<dbReference type="EMBL" id="RBNJ01003623">
    <property type="protein sequence ID" value="RUS30724.1"/>
    <property type="molecule type" value="Genomic_DNA"/>
</dbReference>
<dbReference type="InterPro" id="IPR002401">
    <property type="entry name" value="Cyt_P450_E_grp-I"/>
</dbReference>
<evidence type="ECO:0000313" key="7">
    <source>
        <dbReference type="EMBL" id="RUS30724.1"/>
    </source>
</evidence>
<evidence type="ECO:0000256" key="1">
    <source>
        <dbReference type="ARBA" id="ARBA00001971"/>
    </source>
</evidence>
<evidence type="ECO:0000313" key="8">
    <source>
        <dbReference type="Proteomes" id="UP000274822"/>
    </source>
</evidence>
<dbReference type="GO" id="GO:0005506">
    <property type="term" value="F:iron ion binding"/>
    <property type="evidence" value="ECO:0007669"/>
    <property type="project" value="InterPro"/>
</dbReference>
<protein>
    <submittedName>
        <fullName evidence="7">Cytochrome P450</fullName>
    </submittedName>
</protein>
<dbReference type="PROSITE" id="PS00086">
    <property type="entry name" value="CYTOCHROME_P450"/>
    <property type="match status" value="1"/>
</dbReference>
<accession>A0A433QLR6</accession>
<dbReference type="SUPFAM" id="SSF48264">
    <property type="entry name" value="Cytochrome P450"/>
    <property type="match status" value="1"/>
</dbReference>
<evidence type="ECO:0000256" key="6">
    <source>
        <dbReference type="RuleBase" id="RU000461"/>
    </source>
</evidence>
<dbReference type="GO" id="GO:0020037">
    <property type="term" value="F:heme binding"/>
    <property type="evidence" value="ECO:0007669"/>
    <property type="project" value="InterPro"/>
</dbReference>
<dbReference type="PANTHER" id="PTHR24305:SF166">
    <property type="entry name" value="CYTOCHROME P450 12A4, MITOCHONDRIAL-RELATED"/>
    <property type="match status" value="1"/>
</dbReference>
<gene>
    <name evidence="7" type="ORF">BC938DRAFT_479037</name>
</gene>
<keyword evidence="6" id="KW-0503">Monooxygenase</keyword>
<keyword evidence="3 5" id="KW-0479">Metal-binding</keyword>
<dbReference type="Pfam" id="PF00067">
    <property type="entry name" value="p450"/>
    <property type="match status" value="1"/>
</dbReference>
<comment type="cofactor">
    <cofactor evidence="1 5">
        <name>heme</name>
        <dbReference type="ChEBI" id="CHEBI:30413"/>
    </cofactor>
</comment>